<evidence type="ECO:0000313" key="2">
    <source>
        <dbReference type="Proteomes" id="UP000295182"/>
    </source>
</evidence>
<keyword evidence="2" id="KW-1185">Reference proteome</keyword>
<dbReference type="Proteomes" id="UP000295182">
    <property type="component" value="Unassembled WGS sequence"/>
</dbReference>
<evidence type="ECO:0000313" key="1">
    <source>
        <dbReference type="EMBL" id="TCP20217.1"/>
    </source>
</evidence>
<reference evidence="1 2" key="1">
    <citation type="submission" date="2019-03" db="EMBL/GenBank/DDBJ databases">
        <title>Genomic Encyclopedia of Type Strains, Phase IV (KMG-IV): sequencing the most valuable type-strain genomes for metagenomic binning, comparative biology and taxonomic classification.</title>
        <authorList>
            <person name="Goeker M."/>
        </authorList>
    </citation>
    <scope>NUCLEOTIDE SEQUENCE [LARGE SCALE GENOMIC DNA]</scope>
    <source>
        <strain evidence="1 2">DSM 1837</strain>
    </source>
</reference>
<gene>
    <name evidence="1" type="ORF">EV674_102185</name>
</gene>
<proteinExistence type="predicted"/>
<organism evidence="1 2">
    <name type="scientific">Simplicispira metamorpha</name>
    <dbReference type="NCBI Taxonomy" id="80881"/>
    <lineage>
        <taxon>Bacteria</taxon>
        <taxon>Pseudomonadati</taxon>
        <taxon>Pseudomonadota</taxon>
        <taxon>Betaproteobacteria</taxon>
        <taxon>Burkholderiales</taxon>
        <taxon>Comamonadaceae</taxon>
        <taxon>Simplicispira</taxon>
    </lineage>
</organism>
<sequence length="63" mass="6821">MAGDNGQLAGILGCQSRMHLAQNLCIYDHASEQPTHNAHVRQVNTDLTNTCCTQAIQGQLQSL</sequence>
<dbReference type="AlphaFoldDB" id="A0A4R2NFZ9"/>
<accession>A0A4R2NFZ9</accession>
<protein>
    <submittedName>
        <fullName evidence="1">Uncharacterized protein</fullName>
    </submittedName>
</protein>
<comment type="caution">
    <text evidence="1">The sequence shown here is derived from an EMBL/GenBank/DDBJ whole genome shotgun (WGS) entry which is preliminary data.</text>
</comment>
<dbReference type="EMBL" id="SLXH01000002">
    <property type="protein sequence ID" value="TCP20217.1"/>
    <property type="molecule type" value="Genomic_DNA"/>
</dbReference>
<name>A0A4R2NFZ9_9BURK</name>